<dbReference type="Pfam" id="PF05971">
    <property type="entry name" value="Methyltransf_10"/>
    <property type="match status" value="1"/>
</dbReference>
<dbReference type="GO" id="GO:0070475">
    <property type="term" value="P:rRNA base methylation"/>
    <property type="evidence" value="ECO:0007669"/>
    <property type="project" value="TreeGrafter"/>
</dbReference>
<dbReference type="NCBIfam" id="NF008725">
    <property type="entry name" value="PRK11727.1"/>
    <property type="match status" value="1"/>
</dbReference>
<evidence type="ECO:0000256" key="1">
    <source>
        <dbReference type="ARBA" id="ARBA00022490"/>
    </source>
</evidence>
<keyword evidence="4 6" id="KW-0808">Transferase</keyword>
<keyword evidence="5 6" id="KW-0949">S-adenosyl-L-methionine</keyword>
<sequence length="310" mass="34287">MPHKKTTEKKPVAEEKTNLHPRNPHRFRYDFPALISSCKELEKFVGKNEYGNDSVNFADAEAVKTLNKAILRHFYQISYWDIPAGYLCPPIPGRADYIHYIADLLSVGGQVPTGQQVRGLDIGTGANCVYPILGTQSYGWSFVGAEADQKAFRNAEKIVASNTQLVSLIECRLQPSASQIFNGIIQPDDRFDFTMCNPPFHASMAAASAGTQRKWNNLKRGKTPGGVSLNFGGQQAELSYPGGEQSFILKMIGESAEYGGQCGWFTSLVSKKETLPAAYKKLKTLDVSDVKTISMSQGQKVSRMLAWTFR</sequence>
<dbReference type="InterPro" id="IPR016909">
    <property type="entry name" value="rRNA_lsu_MeTfrase_F"/>
</dbReference>
<dbReference type="EMBL" id="QNUL01000009">
    <property type="protein sequence ID" value="REA60965.1"/>
    <property type="molecule type" value="Genomic_DNA"/>
</dbReference>
<feature type="region of interest" description="Disordered" evidence="7">
    <location>
        <begin position="1"/>
        <end position="24"/>
    </location>
</feature>
<comment type="function">
    <text evidence="6">Specifically methylates the adenine in position 1618 of 23S rRNA.</text>
</comment>
<evidence type="ECO:0000313" key="8">
    <source>
        <dbReference type="EMBL" id="REA60965.1"/>
    </source>
</evidence>
<dbReference type="Gene3D" id="3.40.50.150">
    <property type="entry name" value="Vaccinia Virus protein VP39"/>
    <property type="match status" value="1"/>
</dbReference>
<accession>A0A3D8YB24</accession>
<evidence type="ECO:0000256" key="6">
    <source>
        <dbReference type="HAMAP-Rule" id="MF_01848"/>
    </source>
</evidence>
<dbReference type="PANTHER" id="PTHR13393">
    <property type="entry name" value="SAM-DEPENDENT METHYLTRANSFERASE"/>
    <property type="match status" value="1"/>
</dbReference>
<dbReference type="GO" id="GO:0052907">
    <property type="term" value="F:23S rRNA (adenine(1618)-N(6))-methyltransferase activity"/>
    <property type="evidence" value="ECO:0007669"/>
    <property type="project" value="UniProtKB-EC"/>
</dbReference>
<dbReference type="InterPro" id="IPR029063">
    <property type="entry name" value="SAM-dependent_MTases_sf"/>
</dbReference>
<evidence type="ECO:0000256" key="2">
    <source>
        <dbReference type="ARBA" id="ARBA00022552"/>
    </source>
</evidence>
<dbReference type="SUPFAM" id="SSF53335">
    <property type="entry name" value="S-adenosyl-L-methionine-dependent methyltransferases"/>
    <property type="match status" value="1"/>
</dbReference>
<feature type="compositionally biased region" description="Basic and acidic residues" evidence="7">
    <location>
        <begin position="8"/>
        <end position="18"/>
    </location>
</feature>
<comment type="subcellular location">
    <subcellularLocation>
        <location evidence="6">Cytoplasm</location>
    </subcellularLocation>
</comment>
<dbReference type="PIRSF" id="PIRSF029038">
    <property type="entry name" value="Mtase_YbiN_prd"/>
    <property type="match status" value="1"/>
</dbReference>
<dbReference type="PANTHER" id="PTHR13393:SF0">
    <property type="entry name" value="RNA N6-ADENOSINE-METHYLTRANSFERASE METTL16"/>
    <property type="match status" value="1"/>
</dbReference>
<gene>
    <name evidence="6" type="primary">rlmF</name>
    <name evidence="8" type="ORF">DSL64_13325</name>
</gene>
<comment type="similarity">
    <text evidence="6">Belongs to the methyltransferase superfamily. METTL16/RlmF family.</text>
</comment>
<name>A0A3D8YB24_9BACT</name>
<dbReference type="CDD" id="cd02440">
    <property type="entry name" value="AdoMet_MTases"/>
    <property type="match status" value="1"/>
</dbReference>
<dbReference type="OrthoDB" id="1115728at2"/>
<dbReference type="InterPro" id="IPR010286">
    <property type="entry name" value="METTL16/RlmF"/>
</dbReference>
<comment type="catalytic activity">
    <reaction evidence="6">
        <text>adenosine(1618) in 23S rRNA + S-adenosyl-L-methionine = N(6)-methyladenosine(1618) in 23S rRNA + S-adenosyl-L-homocysteine + H(+)</text>
        <dbReference type="Rhea" id="RHEA:16497"/>
        <dbReference type="Rhea" id="RHEA-COMP:10229"/>
        <dbReference type="Rhea" id="RHEA-COMP:10231"/>
        <dbReference type="ChEBI" id="CHEBI:15378"/>
        <dbReference type="ChEBI" id="CHEBI:57856"/>
        <dbReference type="ChEBI" id="CHEBI:59789"/>
        <dbReference type="ChEBI" id="CHEBI:74411"/>
        <dbReference type="ChEBI" id="CHEBI:74449"/>
        <dbReference type="EC" id="2.1.1.181"/>
    </reaction>
</comment>
<dbReference type="HAMAP" id="MF_01848">
    <property type="entry name" value="23SrRNA_methyltr_F"/>
    <property type="match status" value="1"/>
</dbReference>
<dbReference type="GO" id="GO:0005737">
    <property type="term" value="C:cytoplasm"/>
    <property type="evidence" value="ECO:0007669"/>
    <property type="project" value="UniProtKB-SubCell"/>
</dbReference>
<dbReference type="Proteomes" id="UP000256373">
    <property type="component" value="Unassembled WGS sequence"/>
</dbReference>
<evidence type="ECO:0000256" key="4">
    <source>
        <dbReference type="ARBA" id="ARBA00022679"/>
    </source>
</evidence>
<proteinExistence type="inferred from homology"/>
<organism evidence="8 9">
    <name type="scientific">Dyadobacter luteus</name>
    <dbReference type="NCBI Taxonomy" id="2259619"/>
    <lineage>
        <taxon>Bacteria</taxon>
        <taxon>Pseudomonadati</taxon>
        <taxon>Bacteroidota</taxon>
        <taxon>Cytophagia</taxon>
        <taxon>Cytophagales</taxon>
        <taxon>Spirosomataceae</taxon>
        <taxon>Dyadobacter</taxon>
    </lineage>
</organism>
<evidence type="ECO:0000256" key="5">
    <source>
        <dbReference type="ARBA" id="ARBA00022691"/>
    </source>
</evidence>
<dbReference type="AlphaFoldDB" id="A0A3D8YB24"/>
<evidence type="ECO:0000256" key="7">
    <source>
        <dbReference type="SAM" id="MobiDB-lite"/>
    </source>
</evidence>
<reference evidence="8 9" key="1">
    <citation type="submission" date="2018-07" db="EMBL/GenBank/DDBJ databases">
        <title>Dyadobacter roseus sp. nov., isolated from rose rhizosphere soil.</title>
        <authorList>
            <person name="Chen L."/>
        </authorList>
    </citation>
    <scope>NUCLEOTIDE SEQUENCE [LARGE SCALE GENOMIC DNA]</scope>
    <source>
        <strain evidence="8 9">RS19</strain>
    </source>
</reference>
<evidence type="ECO:0000313" key="9">
    <source>
        <dbReference type="Proteomes" id="UP000256373"/>
    </source>
</evidence>
<keyword evidence="3 6" id="KW-0489">Methyltransferase</keyword>
<dbReference type="EC" id="2.1.1.181" evidence="6"/>
<comment type="caution">
    <text evidence="8">The sequence shown here is derived from an EMBL/GenBank/DDBJ whole genome shotgun (WGS) entry which is preliminary data.</text>
</comment>
<protein>
    <recommendedName>
        <fullName evidence="6">Ribosomal RNA large subunit methyltransferase F</fullName>
        <ecNumber evidence="6">2.1.1.181</ecNumber>
    </recommendedName>
    <alternativeName>
        <fullName evidence="6">23S rRNA mA1618 methyltransferase</fullName>
    </alternativeName>
    <alternativeName>
        <fullName evidence="6">rRNA adenine N-6-methyltransferase</fullName>
    </alternativeName>
</protein>
<keyword evidence="2 6" id="KW-0698">rRNA processing</keyword>
<evidence type="ECO:0000256" key="3">
    <source>
        <dbReference type="ARBA" id="ARBA00022603"/>
    </source>
</evidence>
<keyword evidence="1 6" id="KW-0963">Cytoplasm</keyword>
<keyword evidence="9" id="KW-1185">Reference proteome</keyword>